<dbReference type="Pfam" id="PF14223">
    <property type="entry name" value="Retrotran_gag_2"/>
    <property type="match status" value="1"/>
</dbReference>
<dbReference type="PANTHER" id="PTHR42648">
    <property type="entry name" value="TRANSPOSASE, PUTATIVE-RELATED"/>
    <property type="match status" value="1"/>
</dbReference>
<dbReference type="EMBL" id="SSTE01001516">
    <property type="protein sequence ID" value="KAA0065451.1"/>
    <property type="molecule type" value="Genomic_DNA"/>
</dbReference>
<dbReference type="PROSITE" id="PS50994">
    <property type="entry name" value="INTEGRASE"/>
    <property type="match status" value="1"/>
</dbReference>
<evidence type="ECO:0000313" key="6">
    <source>
        <dbReference type="Proteomes" id="UP000321393"/>
    </source>
</evidence>
<evidence type="ECO:0000313" key="5">
    <source>
        <dbReference type="EMBL" id="KAA0065451.1"/>
    </source>
</evidence>
<feature type="compositionally biased region" description="Low complexity" evidence="2">
    <location>
        <begin position="159"/>
        <end position="168"/>
    </location>
</feature>
<reference evidence="5 6" key="1">
    <citation type="submission" date="2019-08" db="EMBL/GenBank/DDBJ databases">
        <title>Draft genome sequences of two oriental melons (Cucumis melo L. var makuwa).</title>
        <authorList>
            <person name="Kwon S.-Y."/>
        </authorList>
    </citation>
    <scope>NUCLEOTIDE SEQUENCE [LARGE SCALE GENOMIC DNA]</scope>
    <source>
        <strain evidence="6">cv. SW 3</strain>
        <tissue evidence="5">Leaf</tissue>
    </source>
</reference>
<dbReference type="InterPro" id="IPR039537">
    <property type="entry name" value="Retrotran_Ty1/copia-like"/>
</dbReference>
<dbReference type="InterPro" id="IPR001878">
    <property type="entry name" value="Znf_CCHC"/>
</dbReference>
<feature type="compositionally biased region" description="Basic residues" evidence="2">
    <location>
        <begin position="171"/>
        <end position="188"/>
    </location>
</feature>
<comment type="caution">
    <text evidence="5">The sequence shown here is derived from an EMBL/GenBank/DDBJ whole genome shotgun (WGS) entry which is preliminary data.</text>
</comment>
<feature type="domain" description="CCHC-type" evidence="3">
    <location>
        <begin position="195"/>
        <end position="211"/>
    </location>
</feature>
<proteinExistence type="predicted"/>
<feature type="domain" description="Integrase catalytic" evidence="4">
    <location>
        <begin position="228"/>
        <end position="324"/>
    </location>
</feature>
<keyword evidence="1" id="KW-0862">Zinc</keyword>
<dbReference type="SUPFAM" id="SSF53098">
    <property type="entry name" value="Ribonuclease H-like"/>
    <property type="match status" value="1"/>
</dbReference>
<dbReference type="InterPro" id="IPR036875">
    <property type="entry name" value="Znf_CCHC_sf"/>
</dbReference>
<evidence type="ECO:0000259" key="4">
    <source>
        <dbReference type="PROSITE" id="PS50994"/>
    </source>
</evidence>
<evidence type="ECO:0000256" key="2">
    <source>
        <dbReference type="SAM" id="MobiDB-lite"/>
    </source>
</evidence>
<dbReference type="PANTHER" id="PTHR42648:SF27">
    <property type="entry name" value="RNA-DIRECTED DNA POLYMERASE"/>
    <property type="match status" value="1"/>
</dbReference>
<dbReference type="STRING" id="1194695.A0A5A7VI92"/>
<dbReference type="GO" id="GO:0008270">
    <property type="term" value="F:zinc ion binding"/>
    <property type="evidence" value="ECO:0007669"/>
    <property type="project" value="UniProtKB-KW"/>
</dbReference>
<dbReference type="AlphaFoldDB" id="A0A5A7VI92"/>
<keyword evidence="1" id="KW-0479">Metal-binding</keyword>
<dbReference type="InterPro" id="IPR012337">
    <property type="entry name" value="RNaseH-like_sf"/>
</dbReference>
<feature type="region of interest" description="Disordered" evidence="2">
    <location>
        <begin position="152"/>
        <end position="193"/>
    </location>
</feature>
<dbReference type="SUPFAM" id="SSF57756">
    <property type="entry name" value="Retrovirus zinc finger-like domains"/>
    <property type="match status" value="1"/>
</dbReference>
<evidence type="ECO:0000259" key="3">
    <source>
        <dbReference type="PROSITE" id="PS50158"/>
    </source>
</evidence>
<sequence length="339" mass="38472">MLELKKGTSRVYVIASMSDVLTKKHESLATAKEIMDLLKGMFGQPEWSLRHEAIKYIYTKRMKEGTSVRENVLDMMMHFNIAEVNGGVIDEANQVSFILESLSKSFRPLQTNASLNKIEFNLTTLLNELQHFLKFTKGKGKEVEVNVATTKRKFKKGSSSKSKSGPSKLNQKIKKKGKGKTPKQTKGKKTTEKGKCYHCGENRHWLRNCPKYLAQKKAEKEAQGKTIKTLRSDQGGEYMDLQFQDYLIEHGIQSQPSALNTPQQNGVSKRRNRTLLDMVRSMMSFAQLSDSFWGYALETAIYILNSVPSKSVSETSYELWKGIKVVYVTLGFGDVQHMC</sequence>
<dbReference type="GO" id="GO:0015074">
    <property type="term" value="P:DNA integration"/>
    <property type="evidence" value="ECO:0007669"/>
    <property type="project" value="InterPro"/>
</dbReference>
<name>A0A5A7VI92_CUCMM</name>
<dbReference type="InterPro" id="IPR001584">
    <property type="entry name" value="Integrase_cat-core"/>
</dbReference>
<dbReference type="Gene3D" id="3.30.420.10">
    <property type="entry name" value="Ribonuclease H-like superfamily/Ribonuclease H"/>
    <property type="match status" value="1"/>
</dbReference>
<dbReference type="SMART" id="SM00343">
    <property type="entry name" value="ZnF_C2HC"/>
    <property type="match status" value="1"/>
</dbReference>
<evidence type="ECO:0000256" key="1">
    <source>
        <dbReference type="PROSITE-ProRule" id="PRU00047"/>
    </source>
</evidence>
<dbReference type="InterPro" id="IPR036397">
    <property type="entry name" value="RNaseH_sf"/>
</dbReference>
<dbReference type="GO" id="GO:0003676">
    <property type="term" value="F:nucleic acid binding"/>
    <property type="evidence" value="ECO:0007669"/>
    <property type="project" value="InterPro"/>
</dbReference>
<gene>
    <name evidence="5" type="ORF">E6C27_scaffold17G001370</name>
</gene>
<dbReference type="Proteomes" id="UP000321393">
    <property type="component" value="Unassembled WGS sequence"/>
</dbReference>
<accession>A0A5A7VI92</accession>
<organism evidence="5 6">
    <name type="scientific">Cucumis melo var. makuwa</name>
    <name type="common">Oriental melon</name>
    <dbReference type="NCBI Taxonomy" id="1194695"/>
    <lineage>
        <taxon>Eukaryota</taxon>
        <taxon>Viridiplantae</taxon>
        <taxon>Streptophyta</taxon>
        <taxon>Embryophyta</taxon>
        <taxon>Tracheophyta</taxon>
        <taxon>Spermatophyta</taxon>
        <taxon>Magnoliopsida</taxon>
        <taxon>eudicotyledons</taxon>
        <taxon>Gunneridae</taxon>
        <taxon>Pentapetalae</taxon>
        <taxon>rosids</taxon>
        <taxon>fabids</taxon>
        <taxon>Cucurbitales</taxon>
        <taxon>Cucurbitaceae</taxon>
        <taxon>Benincaseae</taxon>
        <taxon>Cucumis</taxon>
    </lineage>
</organism>
<protein>
    <submittedName>
        <fullName evidence="5">Gag/pol protein</fullName>
    </submittedName>
</protein>
<dbReference type="PROSITE" id="PS50158">
    <property type="entry name" value="ZF_CCHC"/>
    <property type="match status" value="1"/>
</dbReference>
<keyword evidence="1" id="KW-0863">Zinc-finger</keyword>